<comment type="similarity">
    <text evidence="2 7">Belongs to the ExbD/TolR family.</text>
</comment>
<dbReference type="InterPro" id="IPR003400">
    <property type="entry name" value="ExbD"/>
</dbReference>
<keyword evidence="6" id="KW-0472">Membrane</keyword>
<keyword evidence="4 7" id="KW-0812">Transmembrane</keyword>
<keyword evidence="7" id="KW-0813">Transport</keyword>
<dbReference type="EMBL" id="SIHI01000001">
    <property type="protein sequence ID" value="TWT59130.1"/>
    <property type="molecule type" value="Genomic_DNA"/>
</dbReference>
<protein>
    <submittedName>
        <fullName evidence="8">Biopolymer transport protein ExbD/TolR</fullName>
    </submittedName>
</protein>
<dbReference type="GO" id="GO:0022857">
    <property type="term" value="F:transmembrane transporter activity"/>
    <property type="evidence" value="ECO:0007669"/>
    <property type="project" value="InterPro"/>
</dbReference>
<keyword evidence="7" id="KW-0653">Protein transport</keyword>
<dbReference type="GO" id="GO:0005886">
    <property type="term" value="C:plasma membrane"/>
    <property type="evidence" value="ECO:0007669"/>
    <property type="project" value="UniProtKB-SubCell"/>
</dbReference>
<dbReference type="PANTHER" id="PTHR30558">
    <property type="entry name" value="EXBD MEMBRANE COMPONENT OF PMF-DRIVEN MACROMOLECULE IMPORT SYSTEM"/>
    <property type="match status" value="1"/>
</dbReference>
<evidence type="ECO:0000313" key="8">
    <source>
        <dbReference type="EMBL" id="TWT59130.1"/>
    </source>
</evidence>
<dbReference type="RefSeq" id="WP_146509905.1">
    <property type="nucleotide sequence ID" value="NZ_SIHI01000001.1"/>
</dbReference>
<evidence type="ECO:0000313" key="9">
    <source>
        <dbReference type="Proteomes" id="UP000317243"/>
    </source>
</evidence>
<reference evidence="8 9" key="1">
    <citation type="submission" date="2019-02" db="EMBL/GenBank/DDBJ databases">
        <title>Deep-cultivation of Planctomycetes and their phenomic and genomic characterization uncovers novel biology.</title>
        <authorList>
            <person name="Wiegand S."/>
            <person name="Jogler M."/>
            <person name="Boedeker C."/>
            <person name="Pinto D."/>
            <person name="Vollmers J."/>
            <person name="Rivas-Marin E."/>
            <person name="Kohn T."/>
            <person name="Peeters S.H."/>
            <person name="Heuer A."/>
            <person name="Rast P."/>
            <person name="Oberbeckmann S."/>
            <person name="Bunk B."/>
            <person name="Jeske O."/>
            <person name="Meyerdierks A."/>
            <person name="Storesund J.E."/>
            <person name="Kallscheuer N."/>
            <person name="Luecker S."/>
            <person name="Lage O.M."/>
            <person name="Pohl T."/>
            <person name="Merkel B.J."/>
            <person name="Hornburger P."/>
            <person name="Mueller R.-W."/>
            <person name="Bruemmer F."/>
            <person name="Labrenz M."/>
            <person name="Spormann A.M."/>
            <person name="Op Den Camp H."/>
            <person name="Overmann J."/>
            <person name="Amann R."/>
            <person name="Jetten M.S.M."/>
            <person name="Mascher T."/>
            <person name="Medema M.H."/>
            <person name="Devos D.P."/>
            <person name="Kaster A.-K."/>
            <person name="Ovreas L."/>
            <person name="Rohde M."/>
            <person name="Galperin M.Y."/>
            <person name="Jogler C."/>
        </authorList>
    </citation>
    <scope>NUCLEOTIDE SEQUENCE [LARGE SCALE GENOMIC DNA]</scope>
    <source>
        <strain evidence="8 9">KOR42</strain>
    </source>
</reference>
<dbReference type="AlphaFoldDB" id="A0A5C5X878"/>
<evidence type="ECO:0000256" key="7">
    <source>
        <dbReference type="RuleBase" id="RU003879"/>
    </source>
</evidence>
<proteinExistence type="inferred from homology"/>
<keyword evidence="5" id="KW-1133">Transmembrane helix</keyword>
<evidence type="ECO:0000256" key="1">
    <source>
        <dbReference type="ARBA" id="ARBA00004162"/>
    </source>
</evidence>
<dbReference type="GO" id="GO:0015031">
    <property type="term" value="P:protein transport"/>
    <property type="evidence" value="ECO:0007669"/>
    <property type="project" value="UniProtKB-KW"/>
</dbReference>
<evidence type="ECO:0000256" key="2">
    <source>
        <dbReference type="ARBA" id="ARBA00005811"/>
    </source>
</evidence>
<evidence type="ECO:0000256" key="4">
    <source>
        <dbReference type="ARBA" id="ARBA00022692"/>
    </source>
</evidence>
<keyword evidence="3" id="KW-1003">Cell membrane</keyword>
<dbReference type="Pfam" id="PF02472">
    <property type="entry name" value="ExbD"/>
    <property type="match status" value="1"/>
</dbReference>
<accession>A0A5C5X878</accession>
<evidence type="ECO:0000256" key="5">
    <source>
        <dbReference type="ARBA" id="ARBA00022989"/>
    </source>
</evidence>
<gene>
    <name evidence="8" type="ORF">KOR42_25190</name>
</gene>
<evidence type="ECO:0000256" key="3">
    <source>
        <dbReference type="ARBA" id="ARBA00022475"/>
    </source>
</evidence>
<dbReference type="PANTHER" id="PTHR30558:SF3">
    <property type="entry name" value="BIOPOLYMER TRANSPORT PROTEIN EXBD-RELATED"/>
    <property type="match status" value="1"/>
</dbReference>
<dbReference type="OrthoDB" id="284492at2"/>
<organism evidence="8 9">
    <name type="scientific">Thalassoglobus neptunius</name>
    <dbReference type="NCBI Taxonomy" id="1938619"/>
    <lineage>
        <taxon>Bacteria</taxon>
        <taxon>Pseudomonadati</taxon>
        <taxon>Planctomycetota</taxon>
        <taxon>Planctomycetia</taxon>
        <taxon>Planctomycetales</taxon>
        <taxon>Planctomycetaceae</taxon>
        <taxon>Thalassoglobus</taxon>
    </lineage>
</organism>
<comment type="caution">
    <text evidence="8">The sequence shown here is derived from an EMBL/GenBank/DDBJ whole genome shotgun (WGS) entry which is preliminary data.</text>
</comment>
<dbReference type="Proteomes" id="UP000317243">
    <property type="component" value="Unassembled WGS sequence"/>
</dbReference>
<comment type="subcellular location">
    <subcellularLocation>
        <location evidence="1">Cell membrane</location>
        <topology evidence="1">Single-pass membrane protein</topology>
    </subcellularLocation>
    <subcellularLocation>
        <location evidence="7">Cell membrane</location>
        <topology evidence="7">Single-pass type II membrane protein</topology>
    </subcellularLocation>
</comment>
<name>A0A5C5X878_9PLAN</name>
<evidence type="ECO:0000256" key="6">
    <source>
        <dbReference type="ARBA" id="ARBA00023136"/>
    </source>
</evidence>
<keyword evidence="9" id="KW-1185">Reference proteome</keyword>
<sequence>MKIKHAKPTIVEADMTPMIDMTFQLIAFFMIVTNFEQTQADERVKLPADKLARPPKVARENDIVLNVGFDRNELGQKISQEPGIFYGDQPIPIRDYFPRLKDEYTLAAKQFGEAEARKRTIVIRADGDVPTGLIQELIKLGQEAGFEKFALKAKSDDEAG</sequence>
<dbReference type="Gene3D" id="3.30.420.270">
    <property type="match status" value="1"/>
</dbReference>